<dbReference type="Proteomes" id="UP000019384">
    <property type="component" value="Unassembled WGS sequence"/>
</dbReference>
<gene>
    <name evidence="7" type="ORF">KUCA_T00000041001</name>
</gene>
<evidence type="ECO:0000256" key="3">
    <source>
        <dbReference type="ARBA" id="ARBA00022964"/>
    </source>
</evidence>
<proteinExistence type="predicted"/>
<reference evidence="7" key="2">
    <citation type="submission" date="2014-02" db="EMBL/GenBank/DDBJ databases">
        <title>Complete DNA sequence of /Kuraishia capsulata/ illustrates novel genomic features among budding yeasts (/Saccharomycotina/).</title>
        <authorList>
            <person name="Morales L."/>
            <person name="Noel B."/>
            <person name="Porcel B."/>
            <person name="Marcet-Houben M."/>
            <person name="Hullo M-F."/>
            <person name="Sacerdot C."/>
            <person name="Tekaia F."/>
            <person name="Leh-Louis V."/>
            <person name="Despons L."/>
            <person name="Khanna V."/>
            <person name="Aury J-M."/>
            <person name="Barbe V."/>
            <person name="Couloux A."/>
            <person name="Labadie K."/>
            <person name="Pelletier E."/>
            <person name="Souciet J-L."/>
            <person name="Boekhout T."/>
            <person name="Gabaldon T."/>
            <person name="Wincker P."/>
            <person name="Dujon B."/>
        </authorList>
    </citation>
    <scope>NUCLEOTIDE SEQUENCE</scope>
    <source>
        <strain evidence="7">CBS 1993</strain>
    </source>
</reference>
<dbReference type="PROSITE" id="PS51471">
    <property type="entry name" value="FE2OG_OXY"/>
    <property type="match status" value="1"/>
</dbReference>
<reference evidence="7" key="1">
    <citation type="submission" date="2013-12" db="EMBL/GenBank/DDBJ databases">
        <authorList>
            <person name="Genoscope - CEA"/>
        </authorList>
    </citation>
    <scope>NUCLEOTIDE SEQUENCE</scope>
    <source>
        <strain evidence="7">CBS 1993</strain>
    </source>
</reference>
<dbReference type="SMART" id="SM00702">
    <property type="entry name" value="P4Hc"/>
    <property type="match status" value="1"/>
</dbReference>
<dbReference type="InterPro" id="IPR006620">
    <property type="entry name" value="Pro_4_hyd_alph"/>
</dbReference>
<dbReference type="RefSeq" id="XP_022456099.1">
    <property type="nucleotide sequence ID" value="XM_022604541.1"/>
</dbReference>
<dbReference type="PANTHER" id="PTHR10869:SF236">
    <property type="entry name" value="PROLYL 4-HYDROXYLASE ALPHA SUBUNIT DOMAIN-CONTAINING PROTEIN"/>
    <property type="match status" value="1"/>
</dbReference>
<evidence type="ECO:0000256" key="4">
    <source>
        <dbReference type="ARBA" id="ARBA00023002"/>
    </source>
</evidence>
<evidence type="ECO:0000313" key="8">
    <source>
        <dbReference type="Proteomes" id="UP000019384"/>
    </source>
</evidence>
<evidence type="ECO:0000256" key="5">
    <source>
        <dbReference type="ARBA" id="ARBA00023004"/>
    </source>
</evidence>
<dbReference type="HOGENOM" id="CLU_041456_0_1_1"/>
<dbReference type="GeneID" id="34517487"/>
<dbReference type="GO" id="GO:0005783">
    <property type="term" value="C:endoplasmic reticulum"/>
    <property type="evidence" value="ECO:0007669"/>
    <property type="project" value="TreeGrafter"/>
</dbReference>
<dbReference type="PANTHER" id="PTHR10869">
    <property type="entry name" value="PROLYL 4-HYDROXYLASE ALPHA SUBUNIT"/>
    <property type="match status" value="1"/>
</dbReference>
<dbReference type="InterPro" id="IPR005123">
    <property type="entry name" value="Oxoglu/Fe-dep_dioxygenase_dom"/>
</dbReference>
<dbReference type="AlphaFoldDB" id="W6MF74"/>
<dbReference type="InterPro" id="IPR044862">
    <property type="entry name" value="Pro_4_hyd_alph_FE2OG_OXY"/>
</dbReference>
<keyword evidence="4" id="KW-0560">Oxidoreductase</keyword>
<evidence type="ECO:0000256" key="2">
    <source>
        <dbReference type="ARBA" id="ARBA00022723"/>
    </source>
</evidence>
<dbReference type="OrthoDB" id="69177at2759"/>
<dbReference type="GO" id="GO:0004656">
    <property type="term" value="F:procollagen-proline 4-dioxygenase activity"/>
    <property type="evidence" value="ECO:0007669"/>
    <property type="project" value="TreeGrafter"/>
</dbReference>
<feature type="domain" description="Fe2OG dioxygenase" evidence="6">
    <location>
        <begin position="123"/>
        <end position="223"/>
    </location>
</feature>
<dbReference type="InterPro" id="IPR045054">
    <property type="entry name" value="P4HA-like"/>
</dbReference>
<keyword evidence="2" id="KW-0479">Metal-binding</keyword>
<keyword evidence="3" id="KW-0223">Dioxygenase</keyword>
<protein>
    <recommendedName>
        <fullName evidence="6">Fe2OG dioxygenase domain-containing protein</fullName>
    </recommendedName>
</protein>
<evidence type="ECO:0000259" key="6">
    <source>
        <dbReference type="PROSITE" id="PS51471"/>
    </source>
</evidence>
<accession>W6MF74</accession>
<keyword evidence="5" id="KW-0408">Iron</keyword>
<dbReference type="Gene3D" id="2.60.120.620">
    <property type="entry name" value="q2cbj1_9rhob like domain"/>
    <property type="match status" value="1"/>
</dbReference>
<dbReference type="Pfam" id="PF13640">
    <property type="entry name" value="2OG-FeII_Oxy_3"/>
    <property type="match status" value="1"/>
</dbReference>
<name>W6MF74_9ASCO</name>
<organism evidence="7 8">
    <name type="scientific">Kuraishia capsulata CBS 1993</name>
    <dbReference type="NCBI Taxonomy" id="1382522"/>
    <lineage>
        <taxon>Eukaryota</taxon>
        <taxon>Fungi</taxon>
        <taxon>Dikarya</taxon>
        <taxon>Ascomycota</taxon>
        <taxon>Saccharomycotina</taxon>
        <taxon>Pichiomycetes</taxon>
        <taxon>Pichiales</taxon>
        <taxon>Pichiaceae</taxon>
        <taxon>Kuraishia</taxon>
    </lineage>
</organism>
<dbReference type="EMBL" id="HG793125">
    <property type="protein sequence ID" value="CDK24081.1"/>
    <property type="molecule type" value="Genomic_DNA"/>
</dbReference>
<dbReference type="GO" id="GO:0031418">
    <property type="term" value="F:L-ascorbic acid binding"/>
    <property type="evidence" value="ECO:0007669"/>
    <property type="project" value="InterPro"/>
</dbReference>
<evidence type="ECO:0000256" key="1">
    <source>
        <dbReference type="ARBA" id="ARBA00001961"/>
    </source>
</evidence>
<comment type="cofactor">
    <cofactor evidence="1">
        <name>L-ascorbate</name>
        <dbReference type="ChEBI" id="CHEBI:38290"/>
    </cofactor>
</comment>
<keyword evidence="8" id="KW-1185">Reference proteome</keyword>
<dbReference type="GO" id="GO:0005506">
    <property type="term" value="F:iron ion binding"/>
    <property type="evidence" value="ECO:0007669"/>
    <property type="project" value="InterPro"/>
</dbReference>
<sequence>MAKKTVNTKTEAPEPQAEFPKSLKQFKPAPYFQSTAESLAKDQIVTIDKLFSSKFCRELIGVFGSFDLVTAYIQKRNYYAPRYNDRIMLSDRQTADSLWVHLKSVLLEAQDPWIRNEFSNAIGLNPDFRIYRYKKGHYFEDHYDESVKVGTNFTKWTVLIYLTGDDEFKGGETKFENGVAVHPSKGMCLLHKHGDYCLMHRSELVTAGEKWVLRTDVVFQPRPK</sequence>
<evidence type="ECO:0000313" key="7">
    <source>
        <dbReference type="EMBL" id="CDK24081.1"/>
    </source>
</evidence>